<evidence type="ECO:0008006" key="4">
    <source>
        <dbReference type="Google" id="ProtNLM"/>
    </source>
</evidence>
<evidence type="ECO:0000313" key="3">
    <source>
        <dbReference type="Proteomes" id="UP000010483"/>
    </source>
</evidence>
<dbReference type="EMBL" id="CP003940">
    <property type="protein sequence ID" value="AFZ46540.1"/>
    <property type="molecule type" value="Genomic_DNA"/>
</dbReference>
<accession>K9YJF2</accession>
<dbReference type="BioCyc" id="CSTA292563:G1353-567-MONOMER"/>
<gene>
    <name evidence="2" type="ordered locus">Cyast_0562</name>
</gene>
<keyword evidence="3" id="KW-1185">Reference proteome</keyword>
<dbReference type="HOGENOM" id="CLU_116764_0_0_3"/>
<keyword evidence="1" id="KW-0472">Membrane</keyword>
<dbReference type="KEGG" id="csn:Cyast_0562"/>
<feature type="transmembrane region" description="Helical" evidence="1">
    <location>
        <begin position="37"/>
        <end position="61"/>
    </location>
</feature>
<dbReference type="AlphaFoldDB" id="K9YJF2"/>
<dbReference type="InterPro" id="IPR019664">
    <property type="entry name" value="Uncharacterised_Ycf51"/>
</dbReference>
<proteinExistence type="predicted"/>
<dbReference type="PATRIC" id="fig|292563.3.peg.587"/>
<dbReference type="Pfam" id="PF10726">
    <property type="entry name" value="DUF2518"/>
    <property type="match status" value="1"/>
</dbReference>
<protein>
    <recommendedName>
        <fullName evidence="4">DUF2518 family protein</fullName>
    </recommendedName>
</protein>
<sequence length="173" mass="19451">MESTLDFATYTLWSAYGTIAFFILAILGFIFKWGFRFRFVGATGFMIVLTIGLFGLSLGLFGRPTIPNATRFNLVYDNGANQAVIAVSSDITKEQLEATLQQAAIDLFSYGRSANDGDAKLTVRARAQYHGDGFTYPIYLGQLRRSLFQQQDDNIDLQIFNKEFARLKSLEKK</sequence>
<evidence type="ECO:0000313" key="2">
    <source>
        <dbReference type="EMBL" id="AFZ46540.1"/>
    </source>
</evidence>
<dbReference type="eggNOG" id="ENOG502ZT4I">
    <property type="taxonomic scope" value="Bacteria"/>
</dbReference>
<keyword evidence="1" id="KW-1133">Transmembrane helix</keyword>
<name>K9YJF2_CYASC</name>
<dbReference type="STRING" id="292563.Cyast_0562"/>
<organism evidence="2 3">
    <name type="scientific">Cyanobacterium stanieri (strain ATCC 29140 / PCC 7202)</name>
    <dbReference type="NCBI Taxonomy" id="292563"/>
    <lineage>
        <taxon>Bacteria</taxon>
        <taxon>Bacillati</taxon>
        <taxon>Cyanobacteriota</taxon>
        <taxon>Cyanophyceae</taxon>
        <taxon>Oscillatoriophycideae</taxon>
        <taxon>Chroococcales</taxon>
        <taxon>Geminocystaceae</taxon>
        <taxon>Cyanobacterium</taxon>
    </lineage>
</organism>
<evidence type="ECO:0000256" key="1">
    <source>
        <dbReference type="SAM" id="Phobius"/>
    </source>
</evidence>
<dbReference type="Proteomes" id="UP000010483">
    <property type="component" value="Chromosome"/>
</dbReference>
<feature type="transmembrane region" description="Helical" evidence="1">
    <location>
        <begin position="12"/>
        <end position="31"/>
    </location>
</feature>
<keyword evidence="1" id="KW-0812">Transmembrane</keyword>
<reference evidence="3" key="1">
    <citation type="journal article" date="2013" name="Proc. Natl. Acad. Sci. U.S.A.">
        <title>Improving the coverage of the cyanobacterial phylum using diversity-driven genome sequencing.</title>
        <authorList>
            <person name="Shih P.M."/>
            <person name="Wu D."/>
            <person name="Latifi A."/>
            <person name="Axen S.D."/>
            <person name="Fewer D.P."/>
            <person name="Talla E."/>
            <person name="Calteau A."/>
            <person name="Cai F."/>
            <person name="Tandeau de Marsac N."/>
            <person name="Rippka R."/>
            <person name="Herdman M."/>
            <person name="Sivonen K."/>
            <person name="Coursin T."/>
            <person name="Laurent T."/>
            <person name="Goodwin L."/>
            <person name="Nolan M."/>
            <person name="Davenport K.W."/>
            <person name="Han C.S."/>
            <person name="Rubin E.M."/>
            <person name="Eisen J.A."/>
            <person name="Woyke T."/>
            <person name="Gugger M."/>
            <person name="Kerfeld C.A."/>
        </authorList>
    </citation>
    <scope>NUCLEOTIDE SEQUENCE [LARGE SCALE GENOMIC DNA]</scope>
    <source>
        <strain evidence="3">ATCC 29140 / PCC 7202</strain>
    </source>
</reference>